<dbReference type="EMBL" id="MVDD01000021">
    <property type="protein sequence ID" value="PKQ60783.1"/>
    <property type="molecule type" value="Genomic_DNA"/>
</dbReference>
<evidence type="ECO:0000256" key="1">
    <source>
        <dbReference type="SAM" id="SignalP"/>
    </source>
</evidence>
<keyword evidence="3" id="KW-1185">Reference proteome</keyword>
<dbReference type="AlphaFoldDB" id="A0A2N3HRV7"/>
<dbReference type="SUPFAM" id="SSF48452">
    <property type="entry name" value="TPR-like"/>
    <property type="match status" value="1"/>
</dbReference>
<comment type="caution">
    <text evidence="2">The sequence shown here is derived from an EMBL/GenBank/DDBJ whole genome shotgun (WGS) entry which is preliminary data.</text>
</comment>
<gene>
    <name evidence="2" type="ORF">BZG02_18105</name>
</gene>
<dbReference type="Proteomes" id="UP000233535">
    <property type="component" value="Unassembled WGS sequence"/>
</dbReference>
<keyword evidence="1" id="KW-0732">Signal</keyword>
<dbReference type="RefSeq" id="WP_101263170.1">
    <property type="nucleotide sequence ID" value="NZ_MVDD01000021.1"/>
</dbReference>
<dbReference type="OrthoDB" id="1522899at2"/>
<name>A0A2N3HRV7_9BACT</name>
<dbReference type="SMART" id="SM00028">
    <property type="entry name" value="TPR"/>
    <property type="match status" value="2"/>
</dbReference>
<dbReference type="InterPro" id="IPR019734">
    <property type="entry name" value="TPR_rpt"/>
</dbReference>
<proteinExistence type="predicted"/>
<dbReference type="InterPro" id="IPR011990">
    <property type="entry name" value="TPR-like_helical_dom_sf"/>
</dbReference>
<protein>
    <submittedName>
        <fullName evidence="2">Uncharacterized protein</fullName>
    </submittedName>
</protein>
<sequence>MKTRLLIVTMALLFSGLFKAEAQTLESKYGLDSAQTILNASLYIEMVKQGNYKDALKGWRYVYKNAPAYQKSTYINGVKIMEGLYRSTKNEKYIDTLMMVYDNRIKYFGTDRKYNTGWILGRKGGDLFQYKPNDVPAVKEAYAIMQKSIKMQGLDAEAKVIANTMEASKVLVQNNQIEAEEVIDNYLLFMDMAKKQMDAETDPAKKDNINNARLNVEQIFFAAGVADCETLSNIFTPKFHANHDDLVLINKILRMLNRQECEDGALYAEVAERKYELDPTADAAHNLAKMFIKKKEFDKSKEYLVKSIELEKEADIKADLHFKLATILLMQGQYSNAKSNALKAAGFRANWGQPYLLIGKAYAAYSKNYGTSALEKQSVYWVAVDKFLKAKAMDPDCSEEARELINTYSQYFPRKEEAFFEGVKEGDTYKVGDWINESTKARLTE</sequence>
<dbReference type="Gene3D" id="1.25.40.10">
    <property type="entry name" value="Tetratricopeptide repeat domain"/>
    <property type="match status" value="1"/>
</dbReference>
<evidence type="ECO:0000313" key="2">
    <source>
        <dbReference type="EMBL" id="PKQ60783.1"/>
    </source>
</evidence>
<accession>A0A2N3HRV7</accession>
<feature type="signal peptide" evidence="1">
    <location>
        <begin position="1"/>
        <end position="20"/>
    </location>
</feature>
<organism evidence="2 3">
    <name type="scientific">Labilibaculum filiforme</name>
    <dbReference type="NCBI Taxonomy" id="1940526"/>
    <lineage>
        <taxon>Bacteria</taxon>
        <taxon>Pseudomonadati</taxon>
        <taxon>Bacteroidota</taxon>
        <taxon>Bacteroidia</taxon>
        <taxon>Marinilabiliales</taxon>
        <taxon>Marinifilaceae</taxon>
        <taxon>Labilibaculum</taxon>
    </lineage>
</organism>
<feature type="chain" id="PRO_5014645470" evidence="1">
    <location>
        <begin position="21"/>
        <end position="445"/>
    </location>
</feature>
<evidence type="ECO:0000313" key="3">
    <source>
        <dbReference type="Proteomes" id="UP000233535"/>
    </source>
</evidence>
<reference evidence="2 3" key="1">
    <citation type="journal article" date="2017" name="Front. Microbiol.">
        <title>Labilibaculum manganireducens gen. nov., sp. nov. and Labilibaculum filiforme sp. nov., Novel Bacteroidetes Isolated from Subsurface Sediments of the Baltic Sea.</title>
        <authorList>
            <person name="Vandieken V."/>
            <person name="Marshall I.P."/>
            <person name="Niemann H."/>
            <person name="Engelen B."/>
            <person name="Cypionka H."/>
        </authorList>
    </citation>
    <scope>NUCLEOTIDE SEQUENCE [LARGE SCALE GENOMIC DNA]</scope>
    <source>
        <strain evidence="2 3">59.16B</strain>
    </source>
</reference>